<keyword evidence="1" id="KW-0732">Signal</keyword>
<reference evidence="2 3" key="1">
    <citation type="journal article" date="2018" name="Proc. R. Soc. B">
        <title>A non-coding region near Follistatin controls head colour polymorphism in the Gouldian finch.</title>
        <authorList>
            <person name="Toomey M.B."/>
            <person name="Marques C.I."/>
            <person name="Andrade P."/>
            <person name="Araujo P.M."/>
            <person name="Sabatino S."/>
            <person name="Gazda M.A."/>
            <person name="Afonso S."/>
            <person name="Lopes R.J."/>
            <person name="Corbo J.C."/>
            <person name="Carneiro M."/>
        </authorList>
    </citation>
    <scope>NUCLEOTIDE SEQUENCE [LARGE SCALE GENOMIC DNA]</scope>
    <source>
        <strain evidence="2">Red01</strain>
        <tissue evidence="2">Muscle</tissue>
    </source>
</reference>
<dbReference type="AlphaFoldDB" id="A0A3L8STT4"/>
<sequence length="74" mass="8747">MGWGFFVCFFFVLFCFVLFFNSENKQLATLILPVWRQNWDWGMGRRKEGFPFGGIIVKQEEILRAEAETCFALL</sequence>
<accession>A0A3L8STT4</accession>
<evidence type="ECO:0000313" key="3">
    <source>
        <dbReference type="Proteomes" id="UP000276834"/>
    </source>
</evidence>
<dbReference type="EMBL" id="QUSF01000007">
    <property type="protein sequence ID" value="RLW07815.1"/>
    <property type="molecule type" value="Genomic_DNA"/>
</dbReference>
<evidence type="ECO:0000313" key="2">
    <source>
        <dbReference type="EMBL" id="RLW07815.1"/>
    </source>
</evidence>
<keyword evidence="3" id="KW-1185">Reference proteome</keyword>
<organism evidence="2 3">
    <name type="scientific">Chloebia gouldiae</name>
    <name type="common">Gouldian finch</name>
    <name type="synonym">Erythrura gouldiae</name>
    <dbReference type="NCBI Taxonomy" id="44316"/>
    <lineage>
        <taxon>Eukaryota</taxon>
        <taxon>Metazoa</taxon>
        <taxon>Chordata</taxon>
        <taxon>Craniata</taxon>
        <taxon>Vertebrata</taxon>
        <taxon>Euteleostomi</taxon>
        <taxon>Archelosauria</taxon>
        <taxon>Archosauria</taxon>
        <taxon>Dinosauria</taxon>
        <taxon>Saurischia</taxon>
        <taxon>Theropoda</taxon>
        <taxon>Coelurosauria</taxon>
        <taxon>Aves</taxon>
        <taxon>Neognathae</taxon>
        <taxon>Neoaves</taxon>
        <taxon>Telluraves</taxon>
        <taxon>Australaves</taxon>
        <taxon>Passeriformes</taxon>
        <taxon>Passeroidea</taxon>
        <taxon>Passeridae</taxon>
        <taxon>Chloebia</taxon>
    </lineage>
</organism>
<comment type="caution">
    <text evidence="2">The sequence shown here is derived from an EMBL/GenBank/DDBJ whole genome shotgun (WGS) entry which is preliminary data.</text>
</comment>
<evidence type="ECO:0000256" key="1">
    <source>
        <dbReference type="SAM" id="SignalP"/>
    </source>
</evidence>
<feature type="signal peptide" evidence="1">
    <location>
        <begin position="1"/>
        <end position="22"/>
    </location>
</feature>
<feature type="chain" id="PRO_5018306349" evidence="1">
    <location>
        <begin position="23"/>
        <end position="74"/>
    </location>
</feature>
<proteinExistence type="predicted"/>
<name>A0A3L8STT4_CHLGU</name>
<dbReference type="Proteomes" id="UP000276834">
    <property type="component" value="Unassembled WGS sequence"/>
</dbReference>
<gene>
    <name evidence="2" type="ORF">DV515_00003540</name>
</gene>
<protein>
    <submittedName>
        <fullName evidence="2">Uncharacterized protein</fullName>
    </submittedName>
</protein>